<dbReference type="Gene3D" id="1.10.3580.10">
    <property type="entry name" value="ATP12 ATPase"/>
    <property type="match status" value="1"/>
</dbReference>
<dbReference type="GO" id="GO:0005739">
    <property type="term" value="C:mitochondrion"/>
    <property type="evidence" value="ECO:0007669"/>
    <property type="project" value="UniProtKB-SubCell"/>
</dbReference>
<dbReference type="InterPro" id="IPR023335">
    <property type="entry name" value="ATP12_ortho_dom_sf"/>
</dbReference>
<dbReference type="PANTHER" id="PTHR21013:SF10">
    <property type="entry name" value="ATP SYNTHASE MITOCHONDRIAL F1 COMPLEX ASSEMBLY FACTOR 2"/>
    <property type="match status" value="1"/>
</dbReference>
<evidence type="ECO:0000256" key="3">
    <source>
        <dbReference type="ARBA" id="ARBA00022946"/>
    </source>
</evidence>
<evidence type="ECO:0000256" key="4">
    <source>
        <dbReference type="ARBA" id="ARBA00023128"/>
    </source>
</evidence>
<reference evidence="6" key="1">
    <citation type="submission" date="2023-07" db="EMBL/GenBank/DDBJ databases">
        <authorList>
            <consortium name="AG Swart"/>
            <person name="Singh M."/>
            <person name="Singh A."/>
            <person name="Seah K."/>
            <person name="Emmerich C."/>
        </authorList>
    </citation>
    <scope>NUCLEOTIDE SEQUENCE</scope>
    <source>
        <strain evidence="6">DP1</strain>
    </source>
</reference>
<organism evidence="6 7">
    <name type="scientific">Euplotes crassus</name>
    <dbReference type="NCBI Taxonomy" id="5936"/>
    <lineage>
        <taxon>Eukaryota</taxon>
        <taxon>Sar</taxon>
        <taxon>Alveolata</taxon>
        <taxon>Ciliophora</taxon>
        <taxon>Intramacronucleata</taxon>
        <taxon>Spirotrichea</taxon>
        <taxon>Hypotrichia</taxon>
        <taxon>Euplotida</taxon>
        <taxon>Euplotidae</taxon>
        <taxon>Moneuplotes</taxon>
    </lineage>
</organism>
<dbReference type="InterPro" id="IPR011419">
    <property type="entry name" value="ATP12_ATP_synth-F1-assembly"/>
</dbReference>
<comment type="similarity">
    <text evidence="2">Belongs to the ATP12 family.</text>
</comment>
<name>A0AAD1XNW3_EUPCR</name>
<keyword evidence="5" id="KW-0143">Chaperone</keyword>
<evidence type="ECO:0000313" key="6">
    <source>
        <dbReference type="EMBL" id="CAI2376107.1"/>
    </source>
</evidence>
<dbReference type="Pfam" id="PF07542">
    <property type="entry name" value="ATP12"/>
    <property type="match status" value="1"/>
</dbReference>
<dbReference type="GO" id="GO:0033615">
    <property type="term" value="P:mitochondrial proton-transporting ATP synthase complex assembly"/>
    <property type="evidence" value="ECO:0007669"/>
    <property type="project" value="TreeGrafter"/>
</dbReference>
<evidence type="ECO:0000256" key="5">
    <source>
        <dbReference type="ARBA" id="ARBA00023186"/>
    </source>
</evidence>
<protein>
    <submittedName>
        <fullName evidence="6">Uncharacterized protein</fullName>
    </submittedName>
</protein>
<accession>A0AAD1XNW3</accession>
<keyword evidence="4" id="KW-0496">Mitochondrion</keyword>
<evidence type="ECO:0000256" key="1">
    <source>
        <dbReference type="ARBA" id="ARBA00004173"/>
    </source>
</evidence>
<dbReference type="AlphaFoldDB" id="A0AAD1XNW3"/>
<evidence type="ECO:0000256" key="2">
    <source>
        <dbReference type="ARBA" id="ARBA00008231"/>
    </source>
</evidence>
<keyword evidence="3" id="KW-0809">Transit peptide</keyword>
<sequence>MSMSFCKRLFSNMTKDIKFPSVSHRKVKRFYKDVSIVKSEKTKIKPEKEYTQSKSHVNWRVSHSDQYYEIYLDRFSGKSLYKDEMLIPSYPLAIALAEEWAYQPAKPHYLNPRSMKLNTLMAQAIRTENDENLQKYLKKTITEILGCDQVCFQEDPRQLNPVKNQLAHDQRERGEPLLKFMKDKYGMSLNVFTDFGFMGQDPSYLKIKDVLEETDPYVLLSIFNIASSTKSTMVALALLNEEISLEDAIIVSRLEELYQQKFYGVVEGAHDYDEARTISDVAAAKNFITLLSNE</sequence>
<dbReference type="PANTHER" id="PTHR21013">
    <property type="entry name" value="ATP SYNTHASE MITOCHONDRIAL F1 COMPLEX ASSEMBLY FACTOR 2/ATP12 PROTEIN, MITOCHONDRIAL PRECURSOR"/>
    <property type="match status" value="1"/>
</dbReference>
<dbReference type="Proteomes" id="UP001295684">
    <property type="component" value="Unassembled WGS sequence"/>
</dbReference>
<proteinExistence type="inferred from homology"/>
<dbReference type="Gene3D" id="3.30.2180.10">
    <property type="entry name" value="ATP12-like"/>
    <property type="match status" value="1"/>
</dbReference>
<gene>
    <name evidence="6" type="ORF">ECRASSUSDP1_LOCUS17476</name>
</gene>
<keyword evidence="7" id="KW-1185">Reference proteome</keyword>
<dbReference type="SUPFAM" id="SSF160909">
    <property type="entry name" value="ATP12-like"/>
    <property type="match status" value="1"/>
</dbReference>
<dbReference type="EMBL" id="CAMPGE010017642">
    <property type="protein sequence ID" value="CAI2376107.1"/>
    <property type="molecule type" value="Genomic_DNA"/>
</dbReference>
<comment type="subcellular location">
    <subcellularLocation>
        <location evidence="1">Mitochondrion</location>
    </subcellularLocation>
</comment>
<comment type="caution">
    <text evidence="6">The sequence shown here is derived from an EMBL/GenBank/DDBJ whole genome shotgun (WGS) entry which is preliminary data.</text>
</comment>
<evidence type="ECO:0000313" key="7">
    <source>
        <dbReference type="Proteomes" id="UP001295684"/>
    </source>
</evidence>
<dbReference type="InterPro" id="IPR042272">
    <property type="entry name" value="ATP12_ATP_synth-F1-assembly_N"/>
</dbReference>